<evidence type="ECO:0000313" key="3">
    <source>
        <dbReference type="EMBL" id="WTZ15033.1"/>
    </source>
</evidence>
<feature type="domain" description="NB-ARC" evidence="1">
    <location>
        <begin position="504"/>
        <end position="636"/>
    </location>
</feature>
<reference evidence="3" key="1">
    <citation type="submission" date="2022-10" db="EMBL/GenBank/DDBJ databases">
        <title>The complete genomes of actinobacterial strains from the NBC collection.</title>
        <authorList>
            <person name="Joergensen T.S."/>
            <person name="Alvarez Arevalo M."/>
            <person name="Sterndorff E.B."/>
            <person name="Faurdal D."/>
            <person name="Vuksanovic O."/>
            <person name="Mourched A.-S."/>
            <person name="Charusanti P."/>
            <person name="Shaw S."/>
            <person name="Blin K."/>
            <person name="Weber T."/>
        </authorList>
    </citation>
    <scope>NUCLEOTIDE SEQUENCE</scope>
    <source>
        <strain evidence="3">NBC_01393</strain>
    </source>
</reference>
<dbReference type="NCBIfam" id="NF040586">
    <property type="entry name" value="FxSxx_TPR"/>
    <property type="match status" value="1"/>
</dbReference>
<dbReference type="InterPro" id="IPR011990">
    <property type="entry name" value="TPR-like_helical_dom_sf"/>
</dbReference>
<dbReference type="SUPFAM" id="SSF52540">
    <property type="entry name" value="P-loop containing nucleoside triphosphate hydrolases"/>
    <property type="match status" value="1"/>
</dbReference>
<feature type="domain" description="DUF7779" evidence="2">
    <location>
        <begin position="714"/>
        <end position="805"/>
    </location>
</feature>
<dbReference type="Pfam" id="PF25000">
    <property type="entry name" value="DUF7779"/>
    <property type="match status" value="1"/>
</dbReference>
<sequence length="1300" mass="143540">MPNDDARRGRLRSGTDTTHLWQALPPADGEAFSEAVLVVDAHVSMRVWDAVVEEYSQTLGARFTHVRVVRLLGTDETVPTRVGTDSPLGAVPEGVRRVILVVTDGLAAGWHLGTVQPLLRDWTLTWPLAVINVLPPHLWFRTGLDVSHVQVKAPDVWSANIRWQCRQWETPTGLWSPDAAGAEEESESTAEADVPSVVPVLSLTQHGAQALSVVFSNTEPHWRDLPALFAHRWKARPDSARALPWANEFLAAHGPPSAATRVSDFRAAASPTAFRLATRLAASPLSLPVVRALIASTAGAGPVHASELFLGGLVRPTGVREDAPDAVVYDFLPDAREQLLAAGRRSATLRTVHEVRALLAADPTRISPLPPASASLHDPTRPTINSRNAHFHRVELSAMTALSFLGRAALLREALRWHDQQHALRPSDRPPAAPVVTPPVRPIEDQGVMRMTTTPQRPEEGVRTAQPRIWSLPPRNQNFTGRTELLSLLDESLGEGTTTVLPEAIHGMGGVGKTQLAIEYAYRHQSEFDIIWWIPSERPGQIGQSLVELARRLGLTTTSEINVAGPAVREALREGKPFSKWMLIFDNADSPEQVRPYFPTGGTGTILVTSRNRRWGLVGGSLEVDVFTREESKQLLRGSGPMLMEKEAEALAEALGDLPLALVQAAAWRTETGMPASEYLRLFESKKSELLETAPPPDYQLPVAAAWNVSLDHLETRSLAALRLLQLCSYFAPDPISRKILSRRESNRDDPFPELNSTLSDPMKLARAIREINRYSLARIDHRTNSIEMHRLVQHVLINRMSPQEQDSMRESAHRLMATADPGTPTDPTSWDRYAELYTHVMASDALRSSQSWTRDLVINVAKYLYHWGDHEVAVDFSESAWKTWLQLFGEEDQQTLLMGQWLTWMYWTVGRYQEASDLVEHVRRVYDRVADSDAESTLDAIDTEAGVRRAEGRFQDAVELNRVAYERAVNAFREDDPVTLNIAHNLGVSLRLSGAFREALELDRRTWELKLRVFGRDEQRSLITENSIAIDVREIGDYIGARRLQESALSASRELFGSDNPNTIDTVRELGIACRKAGDHARALELALESQEGFTRRYGETHPRSLASALTLAIALRQNGDLDAAHARGLQVCAGYRTVFHTRHPYTMSADVGLAVSERLLGRPEEARRLDEAAQEALVDIVGPLHPFALVTAINLASDLAALGDHQAAADTGRDVLARCLETFGPDHPTTLACAGNLAQDLVSVGLHDEGAALRRDTGERLDRVLNTAVGEESTALHPASVEFRAGARANCDIDPLPL</sequence>
<dbReference type="EMBL" id="CP109546">
    <property type="protein sequence ID" value="WTZ15033.1"/>
    <property type="molecule type" value="Genomic_DNA"/>
</dbReference>
<dbReference type="InterPro" id="IPR056681">
    <property type="entry name" value="DUF7779"/>
</dbReference>
<dbReference type="GO" id="GO:0043531">
    <property type="term" value="F:ADP binding"/>
    <property type="evidence" value="ECO:0007669"/>
    <property type="project" value="InterPro"/>
</dbReference>
<name>A0AAU3IES0_9ACTN</name>
<protein>
    <submittedName>
        <fullName evidence="3">FxSxx-COOH system tetratricopeptide repeat protein</fullName>
    </submittedName>
</protein>
<dbReference type="Pfam" id="PF13424">
    <property type="entry name" value="TPR_12"/>
    <property type="match status" value="2"/>
</dbReference>
<dbReference type="SUPFAM" id="SSF48452">
    <property type="entry name" value="TPR-like"/>
    <property type="match status" value="3"/>
</dbReference>
<dbReference type="Pfam" id="PF00931">
    <property type="entry name" value="NB-ARC"/>
    <property type="match status" value="1"/>
</dbReference>
<dbReference type="Gene3D" id="1.25.40.10">
    <property type="entry name" value="Tetratricopeptide repeat domain"/>
    <property type="match status" value="2"/>
</dbReference>
<dbReference type="InterPro" id="IPR027417">
    <property type="entry name" value="P-loop_NTPase"/>
</dbReference>
<dbReference type="Gene3D" id="3.40.50.300">
    <property type="entry name" value="P-loop containing nucleotide triphosphate hydrolases"/>
    <property type="match status" value="1"/>
</dbReference>
<dbReference type="Pfam" id="PF13374">
    <property type="entry name" value="TPR_10"/>
    <property type="match status" value="2"/>
</dbReference>
<dbReference type="InterPro" id="IPR002182">
    <property type="entry name" value="NB-ARC"/>
</dbReference>
<accession>A0AAU3IES0</accession>
<evidence type="ECO:0000259" key="2">
    <source>
        <dbReference type="Pfam" id="PF25000"/>
    </source>
</evidence>
<evidence type="ECO:0000259" key="1">
    <source>
        <dbReference type="Pfam" id="PF00931"/>
    </source>
</evidence>
<proteinExistence type="predicted"/>
<dbReference type="PANTHER" id="PTHR46082:SF6">
    <property type="entry name" value="AAA+ ATPASE DOMAIN-CONTAINING PROTEIN-RELATED"/>
    <property type="match status" value="1"/>
</dbReference>
<gene>
    <name evidence="3" type="primary">fxsT</name>
    <name evidence="3" type="ORF">OG699_37025</name>
</gene>
<dbReference type="InterPro" id="IPR053137">
    <property type="entry name" value="NLR-like"/>
</dbReference>
<organism evidence="3">
    <name type="scientific">Streptomyces sp. NBC_01393</name>
    <dbReference type="NCBI Taxonomy" id="2903851"/>
    <lineage>
        <taxon>Bacteria</taxon>
        <taxon>Bacillati</taxon>
        <taxon>Actinomycetota</taxon>
        <taxon>Actinomycetes</taxon>
        <taxon>Kitasatosporales</taxon>
        <taxon>Streptomycetaceae</taxon>
        <taxon>Streptomyces</taxon>
    </lineage>
</organism>
<dbReference type="PANTHER" id="PTHR46082">
    <property type="entry name" value="ATP/GTP-BINDING PROTEIN-RELATED"/>
    <property type="match status" value="1"/>
</dbReference>